<dbReference type="Proteomes" id="UP001212498">
    <property type="component" value="Unassembled WGS sequence"/>
</dbReference>
<accession>A0ABT4TDH8</accession>
<dbReference type="RefSeq" id="WP_271280502.1">
    <property type="nucleotide sequence ID" value="NZ_BAABFD010000013.1"/>
</dbReference>
<protein>
    <submittedName>
        <fullName evidence="1">Uncharacterized protein</fullName>
    </submittedName>
</protein>
<dbReference type="EMBL" id="JAPNUD010000331">
    <property type="protein sequence ID" value="MDA0647601.1"/>
    <property type="molecule type" value="Genomic_DNA"/>
</dbReference>
<organism evidence="1 2">
    <name type="scientific">Nonomuraea ferruginea</name>
    <dbReference type="NCBI Taxonomy" id="46174"/>
    <lineage>
        <taxon>Bacteria</taxon>
        <taxon>Bacillati</taxon>
        <taxon>Actinomycetota</taxon>
        <taxon>Actinomycetes</taxon>
        <taxon>Streptosporangiales</taxon>
        <taxon>Streptosporangiaceae</taxon>
        <taxon>Nonomuraea</taxon>
    </lineage>
</organism>
<sequence>MSIAYADRPEPEDLHEWTARGFTVAEARRWIGGGFPLDTAERWRAGGVHTPDQALAWRTAGLSPYTVQPLLRAGMTPRDAVRWHELGYPHEEAAERHLAGERPGPRGWLRTLLRSRSPRPSALDGEQRETMRALLEGGVPAATARAYLDAGWTGAAAVSWAETGIDPAGAAVYRAIGFTPAEAAALAGRGVDALGLMRDWWDAAIPRTEVAAWVVAGFSAADAARAREAGTTAEQAAVLRALRGD</sequence>
<name>A0ABT4TDH8_9ACTN</name>
<proteinExistence type="predicted"/>
<evidence type="ECO:0000313" key="2">
    <source>
        <dbReference type="Proteomes" id="UP001212498"/>
    </source>
</evidence>
<gene>
    <name evidence="1" type="ORF">OUY24_43845</name>
</gene>
<comment type="caution">
    <text evidence="1">The sequence shown here is derived from an EMBL/GenBank/DDBJ whole genome shotgun (WGS) entry which is preliminary data.</text>
</comment>
<reference evidence="1 2" key="1">
    <citation type="submission" date="2022-11" db="EMBL/GenBank/DDBJ databases">
        <title>Nonomuraea corallina sp. nov., a new species of the genus Nonomuraea isolated from sea side sediment in Thai sea.</title>
        <authorList>
            <person name="Ngamcharungchit C."/>
            <person name="Matsumoto A."/>
            <person name="Suriyachadkun C."/>
            <person name="Panbangred W."/>
            <person name="Inahashi Y."/>
            <person name="Intra B."/>
        </authorList>
    </citation>
    <scope>NUCLEOTIDE SEQUENCE [LARGE SCALE GENOMIC DNA]</scope>
    <source>
        <strain evidence="1 2">DSM 43553</strain>
    </source>
</reference>
<keyword evidence="2" id="KW-1185">Reference proteome</keyword>
<evidence type="ECO:0000313" key="1">
    <source>
        <dbReference type="EMBL" id="MDA0647601.1"/>
    </source>
</evidence>